<dbReference type="RefSeq" id="WP_077277228.1">
    <property type="nucleotide sequence ID" value="NZ_MVBK01000002.1"/>
</dbReference>
<organism evidence="5 6">
    <name type="scientific">Thioalkalivibrio denitrificans</name>
    <dbReference type="NCBI Taxonomy" id="108003"/>
    <lineage>
        <taxon>Bacteria</taxon>
        <taxon>Pseudomonadati</taxon>
        <taxon>Pseudomonadota</taxon>
        <taxon>Gammaproteobacteria</taxon>
        <taxon>Chromatiales</taxon>
        <taxon>Ectothiorhodospiraceae</taxon>
        <taxon>Thioalkalivibrio</taxon>
    </lineage>
</organism>
<feature type="domain" description="GGDEF" evidence="4">
    <location>
        <begin position="252"/>
        <end position="392"/>
    </location>
</feature>
<dbReference type="InterPro" id="IPR000160">
    <property type="entry name" value="GGDEF_dom"/>
</dbReference>
<dbReference type="InterPro" id="IPR029016">
    <property type="entry name" value="GAF-like_dom_sf"/>
</dbReference>
<dbReference type="SMART" id="SM00065">
    <property type="entry name" value="GAF"/>
    <property type="match status" value="1"/>
</dbReference>
<dbReference type="Gene3D" id="3.30.450.40">
    <property type="match status" value="1"/>
</dbReference>
<dbReference type="GO" id="GO:0005886">
    <property type="term" value="C:plasma membrane"/>
    <property type="evidence" value="ECO:0007669"/>
    <property type="project" value="TreeGrafter"/>
</dbReference>
<dbReference type="Pfam" id="PF13185">
    <property type="entry name" value="GAF_2"/>
    <property type="match status" value="1"/>
</dbReference>
<dbReference type="NCBIfam" id="TIGR00254">
    <property type="entry name" value="GGDEF"/>
    <property type="match status" value="1"/>
</dbReference>
<dbReference type="Pfam" id="PF00990">
    <property type="entry name" value="GGDEF"/>
    <property type="match status" value="1"/>
</dbReference>
<dbReference type="AlphaFoldDB" id="A0A1V3NV51"/>
<keyword evidence="3" id="KW-0175">Coiled coil</keyword>
<evidence type="ECO:0000256" key="3">
    <source>
        <dbReference type="SAM" id="Coils"/>
    </source>
</evidence>
<dbReference type="SUPFAM" id="SSF55073">
    <property type="entry name" value="Nucleotide cyclase"/>
    <property type="match status" value="1"/>
</dbReference>
<dbReference type="FunFam" id="3.30.70.270:FF:000001">
    <property type="entry name" value="Diguanylate cyclase domain protein"/>
    <property type="match status" value="1"/>
</dbReference>
<dbReference type="InterPro" id="IPR043128">
    <property type="entry name" value="Rev_trsase/Diguanyl_cyclase"/>
</dbReference>
<proteinExistence type="predicted"/>
<feature type="coiled-coil region" evidence="3">
    <location>
        <begin position="197"/>
        <end position="224"/>
    </location>
</feature>
<evidence type="ECO:0000256" key="2">
    <source>
        <dbReference type="ARBA" id="ARBA00012528"/>
    </source>
</evidence>
<keyword evidence="6" id="KW-1185">Reference proteome</keyword>
<comment type="cofactor">
    <cofactor evidence="1">
        <name>Mg(2+)</name>
        <dbReference type="ChEBI" id="CHEBI:18420"/>
    </cofactor>
</comment>
<dbReference type="PROSITE" id="PS50887">
    <property type="entry name" value="GGDEF"/>
    <property type="match status" value="1"/>
</dbReference>
<dbReference type="SUPFAM" id="SSF55781">
    <property type="entry name" value="GAF domain-like"/>
    <property type="match status" value="1"/>
</dbReference>
<dbReference type="GO" id="GO:0052621">
    <property type="term" value="F:diguanylate cyclase activity"/>
    <property type="evidence" value="ECO:0007669"/>
    <property type="project" value="UniProtKB-EC"/>
</dbReference>
<evidence type="ECO:0000313" key="5">
    <source>
        <dbReference type="EMBL" id="OOG28748.1"/>
    </source>
</evidence>
<protein>
    <recommendedName>
        <fullName evidence="2">diguanylate cyclase</fullName>
        <ecNumber evidence="2">2.7.7.65</ecNumber>
    </recommendedName>
</protein>
<accession>A0A1V3NV51</accession>
<dbReference type="InterPro" id="IPR029787">
    <property type="entry name" value="Nucleotide_cyclase"/>
</dbReference>
<dbReference type="InterPro" id="IPR050469">
    <property type="entry name" value="Diguanylate_Cyclase"/>
</dbReference>
<dbReference type="OrthoDB" id="9773156at2"/>
<sequence length="393" mass="43287">MDQRPLLDAYRDTQQRMLGLMDFLSSLQDLSALDVNRPDLEGLLAQSLQALLENQGMERSSVFLVRNGMLENAAGMDWADLMAGRQAGSAPRASGDTCLRVGEGIMGLAVATGRIQRCEDISTDERFARLQEGPPPTGSLICLPIHAGDAVLGVLNVSHPEPGFFDVTRERLLRLFVALLAQVIAHWRHVHQMEATIRARTRDLQRALEQAQEMRERYEALAVVDDLTGLHNRRFFFPEAQAALSRATRYSEPFSILTLDLDHFKRVNDMHGHAVGDRVLQDVAAALRAMLREGDILARFGGEEFVFALPETGPQGAMRLAERVRERLSAMTWDVGAAGTLQVTASMGVAALSPDEESSSSQVLLDRLLAQADKALYISKDGGRDRATMEDPA</sequence>
<evidence type="ECO:0000256" key="1">
    <source>
        <dbReference type="ARBA" id="ARBA00001946"/>
    </source>
</evidence>
<dbReference type="CDD" id="cd01949">
    <property type="entry name" value="GGDEF"/>
    <property type="match status" value="1"/>
</dbReference>
<dbReference type="GO" id="GO:0043709">
    <property type="term" value="P:cell adhesion involved in single-species biofilm formation"/>
    <property type="evidence" value="ECO:0007669"/>
    <property type="project" value="TreeGrafter"/>
</dbReference>
<name>A0A1V3NV51_9GAMM</name>
<dbReference type="Proteomes" id="UP000189462">
    <property type="component" value="Unassembled WGS sequence"/>
</dbReference>
<dbReference type="Gene3D" id="3.30.70.270">
    <property type="match status" value="1"/>
</dbReference>
<evidence type="ECO:0000259" key="4">
    <source>
        <dbReference type="PROSITE" id="PS50887"/>
    </source>
</evidence>
<dbReference type="PANTHER" id="PTHR45138">
    <property type="entry name" value="REGULATORY COMPONENTS OF SENSORY TRANSDUCTION SYSTEM"/>
    <property type="match status" value="1"/>
</dbReference>
<dbReference type="SMART" id="SM00267">
    <property type="entry name" value="GGDEF"/>
    <property type="match status" value="1"/>
</dbReference>
<evidence type="ECO:0000313" key="6">
    <source>
        <dbReference type="Proteomes" id="UP000189462"/>
    </source>
</evidence>
<dbReference type="PANTHER" id="PTHR45138:SF24">
    <property type="entry name" value="DIGUANYLATE CYCLASE DGCC-RELATED"/>
    <property type="match status" value="1"/>
</dbReference>
<dbReference type="GO" id="GO:1902201">
    <property type="term" value="P:negative regulation of bacterial-type flagellum-dependent cell motility"/>
    <property type="evidence" value="ECO:0007669"/>
    <property type="project" value="TreeGrafter"/>
</dbReference>
<dbReference type="EMBL" id="MVBK01000002">
    <property type="protein sequence ID" value="OOG28748.1"/>
    <property type="molecule type" value="Genomic_DNA"/>
</dbReference>
<dbReference type="InterPro" id="IPR003018">
    <property type="entry name" value="GAF"/>
</dbReference>
<reference evidence="5 6" key="1">
    <citation type="submission" date="2017-02" db="EMBL/GenBank/DDBJ databases">
        <title>Genomic diversity within the haloalkaliphilic genus Thioalkalivibrio.</title>
        <authorList>
            <person name="Ahn A.-C."/>
            <person name="Meier-Kolthoff J."/>
            <person name="Overmars L."/>
            <person name="Richter M."/>
            <person name="Woyke T."/>
            <person name="Sorokin D.Y."/>
            <person name="Muyzer G."/>
        </authorList>
    </citation>
    <scope>NUCLEOTIDE SEQUENCE [LARGE SCALE GENOMIC DNA]</scope>
    <source>
        <strain evidence="5 6">ALJD</strain>
    </source>
</reference>
<gene>
    <name evidence="5" type="ORF">B1C78_00705</name>
</gene>
<dbReference type="EC" id="2.7.7.65" evidence="2"/>
<comment type="caution">
    <text evidence="5">The sequence shown here is derived from an EMBL/GenBank/DDBJ whole genome shotgun (WGS) entry which is preliminary data.</text>
</comment>
<dbReference type="STRING" id="108003.B1C78_00705"/>